<keyword evidence="2" id="KW-1185">Reference proteome</keyword>
<comment type="caution">
    <text evidence="1">The sequence shown here is derived from an EMBL/GenBank/DDBJ whole genome shotgun (WGS) entry which is preliminary data.</text>
</comment>
<dbReference type="Proteomes" id="UP001221757">
    <property type="component" value="Unassembled WGS sequence"/>
</dbReference>
<gene>
    <name evidence="1" type="ORF">B0H17DRAFT_61275</name>
</gene>
<dbReference type="EMBL" id="JARKIE010000117">
    <property type="protein sequence ID" value="KAJ7681503.1"/>
    <property type="molecule type" value="Genomic_DNA"/>
</dbReference>
<evidence type="ECO:0000313" key="1">
    <source>
        <dbReference type="EMBL" id="KAJ7681503.1"/>
    </source>
</evidence>
<protein>
    <submittedName>
        <fullName evidence="1">Uncharacterized protein</fullName>
    </submittedName>
</protein>
<evidence type="ECO:0000313" key="2">
    <source>
        <dbReference type="Proteomes" id="UP001221757"/>
    </source>
</evidence>
<reference evidence="1" key="1">
    <citation type="submission" date="2023-03" db="EMBL/GenBank/DDBJ databases">
        <title>Massive genome expansion in bonnet fungi (Mycena s.s.) driven by repeated elements and novel gene families across ecological guilds.</title>
        <authorList>
            <consortium name="Lawrence Berkeley National Laboratory"/>
            <person name="Harder C.B."/>
            <person name="Miyauchi S."/>
            <person name="Viragh M."/>
            <person name="Kuo A."/>
            <person name="Thoen E."/>
            <person name="Andreopoulos B."/>
            <person name="Lu D."/>
            <person name="Skrede I."/>
            <person name="Drula E."/>
            <person name="Henrissat B."/>
            <person name="Morin E."/>
            <person name="Kohler A."/>
            <person name="Barry K."/>
            <person name="LaButti K."/>
            <person name="Morin E."/>
            <person name="Salamov A."/>
            <person name="Lipzen A."/>
            <person name="Mereny Z."/>
            <person name="Hegedus B."/>
            <person name="Baldrian P."/>
            <person name="Stursova M."/>
            <person name="Weitz H."/>
            <person name="Taylor A."/>
            <person name="Grigoriev I.V."/>
            <person name="Nagy L.G."/>
            <person name="Martin F."/>
            <person name="Kauserud H."/>
        </authorList>
    </citation>
    <scope>NUCLEOTIDE SEQUENCE</scope>
    <source>
        <strain evidence="1">CBHHK067</strain>
    </source>
</reference>
<dbReference type="AlphaFoldDB" id="A0AAD7D6S0"/>
<proteinExistence type="predicted"/>
<name>A0AAD7D6S0_MYCRO</name>
<organism evidence="1 2">
    <name type="scientific">Mycena rosella</name>
    <name type="common">Pink bonnet</name>
    <name type="synonym">Agaricus rosellus</name>
    <dbReference type="NCBI Taxonomy" id="1033263"/>
    <lineage>
        <taxon>Eukaryota</taxon>
        <taxon>Fungi</taxon>
        <taxon>Dikarya</taxon>
        <taxon>Basidiomycota</taxon>
        <taxon>Agaricomycotina</taxon>
        <taxon>Agaricomycetes</taxon>
        <taxon>Agaricomycetidae</taxon>
        <taxon>Agaricales</taxon>
        <taxon>Marasmiineae</taxon>
        <taxon>Mycenaceae</taxon>
        <taxon>Mycena</taxon>
    </lineage>
</organism>
<sequence>MYSRTLLLTMLGPLIFSNDSDRTIFPLPVSINTYFLGSTSHQTIGGGMHSQGPSLARHTTRKSRQRQLSTGTNTMACGRIKQLRRRLTLLAQDVIKLRSRGLPLVPTLLMAAS</sequence>
<accession>A0AAD7D6S0</accession>